<evidence type="ECO:0000313" key="5">
    <source>
        <dbReference type="EMBL" id="MDJ1506308.1"/>
    </source>
</evidence>
<organism evidence="5 6">
    <name type="scientific">Xanthocytophaga agilis</name>
    <dbReference type="NCBI Taxonomy" id="3048010"/>
    <lineage>
        <taxon>Bacteria</taxon>
        <taxon>Pseudomonadati</taxon>
        <taxon>Bacteroidota</taxon>
        <taxon>Cytophagia</taxon>
        <taxon>Cytophagales</taxon>
        <taxon>Rhodocytophagaceae</taxon>
        <taxon>Xanthocytophaga</taxon>
    </lineage>
</organism>
<evidence type="ECO:0000259" key="4">
    <source>
        <dbReference type="PROSITE" id="PS01124"/>
    </source>
</evidence>
<dbReference type="GO" id="GO:0043565">
    <property type="term" value="F:sequence-specific DNA binding"/>
    <property type="evidence" value="ECO:0007669"/>
    <property type="project" value="InterPro"/>
</dbReference>
<comment type="caution">
    <text evidence="5">The sequence shown here is derived from an EMBL/GenBank/DDBJ whole genome shotgun (WGS) entry which is preliminary data.</text>
</comment>
<dbReference type="PANTHER" id="PTHR43280:SF2">
    <property type="entry name" value="HTH-TYPE TRANSCRIPTIONAL REGULATOR EXSA"/>
    <property type="match status" value="1"/>
</dbReference>
<evidence type="ECO:0000256" key="3">
    <source>
        <dbReference type="ARBA" id="ARBA00023163"/>
    </source>
</evidence>
<reference evidence="5" key="1">
    <citation type="submission" date="2023-05" db="EMBL/GenBank/DDBJ databases">
        <authorList>
            <person name="Zhang X."/>
        </authorList>
    </citation>
    <scope>NUCLEOTIDE SEQUENCE</scope>
    <source>
        <strain evidence="5">BD1B2-1</strain>
    </source>
</reference>
<feature type="domain" description="HTH araC/xylS-type" evidence="4">
    <location>
        <begin position="186"/>
        <end position="284"/>
    </location>
</feature>
<dbReference type="EMBL" id="JASJOU010000021">
    <property type="protein sequence ID" value="MDJ1506308.1"/>
    <property type="molecule type" value="Genomic_DNA"/>
</dbReference>
<protein>
    <submittedName>
        <fullName evidence="5">AraC family transcriptional regulator</fullName>
    </submittedName>
</protein>
<dbReference type="SMART" id="SM00342">
    <property type="entry name" value="HTH_ARAC"/>
    <property type="match status" value="1"/>
</dbReference>
<dbReference type="SUPFAM" id="SSF46689">
    <property type="entry name" value="Homeodomain-like"/>
    <property type="match status" value="2"/>
</dbReference>
<keyword evidence="6" id="KW-1185">Reference proteome</keyword>
<dbReference type="Proteomes" id="UP001232063">
    <property type="component" value="Unassembled WGS sequence"/>
</dbReference>
<dbReference type="InterPro" id="IPR018060">
    <property type="entry name" value="HTH_AraC"/>
</dbReference>
<proteinExistence type="predicted"/>
<keyword evidence="2" id="KW-0238">DNA-binding</keyword>
<evidence type="ECO:0000256" key="1">
    <source>
        <dbReference type="ARBA" id="ARBA00023015"/>
    </source>
</evidence>
<dbReference type="InterPro" id="IPR037923">
    <property type="entry name" value="HTH-like"/>
</dbReference>
<keyword evidence="3" id="KW-0804">Transcription</keyword>
<gene>
    <name evidence="5" type="ORF">QNI22_36960</name>
</gene>
<dbReference type="GO" id="GO:0003700">
    <property type="term" value="F:DNA-binding transcription factor activity"/>
    <property type="evidence" value="ECO:0007669"/>
    <property type="project" value="InterPro"/>
</dbReference>
<sequence>MTLKSNFSLLNADYVKLNKSWNYQNVISPFYRLYLIVQGEGSVFNASKEYSLESGYLYLIPSFTICNHFCTNYLNQYYLHFMEESADGTSLFDSNRKIFKIPAIDTDYILFQRILKLNPNRGLQSSDNPKEYEKQPILKGFQEKNQLLPLCAYVETQGILLQFLARFLGLENYQPVNAANIPSKVLQTIRYIQTHLQLPLTVEDLAERVSLNSDYFSRLFYQYTGERPLSYIQQKRIERAQFLLITTDFPFSEIAAETGFETISYFYRIFKKNTCQTPGEYKANRQF</sequence>
<keyword evidence="1" id="KW-0805">Transcription regulation</keyword>
<evidence type="ECO:0000256" key="2">
    <source>
        <dbReference type="ARBA" id="ARBA00023125"/>
    </source>
</evidence>
<dbReference type="Pfam" id="PF12833">
    <property type="entry name" value="HTH_18"/>
    <property type="match status" value="1"/>
</dbReference>
<dbReference type="InterPro" id="IPR009057">
    <property type="entry name" value="Homeodomain-like_sf"/>
</dbReference>
<dbReference type="AlphaFoldDB" id="A0AAE3UHR7"/>
<dbReference type="PANTHER" id="PTHR43280">
    <property type="entry name" value="ARAC-FAMILY TRANSCRIPTIONAL REGULATOR"/>
    <property type="match status" value="1"/>
</dbReference>
<evidence type="ECO:0000313" key="6">
    <source>
        <dbReference type="Proteomes" id="UP001232063"/>
    </source>
</evidence>
<dbReference type="Gene3D" id="1.10.10.60">
    <property type="entry name" value="Homeodomain-like"/>
    <property type="match status" value="2"/>
</dbReference>
<dbReference type="SUPFAM" id="SSF51215">
    <property type="entry name" value="Regulatory protein AraC"/>
    <property type="match status" value="1"/>
</dbReference>
<accession>A0AAE3UHR7</accession>
<dbReference type="PROSITE" id="PS01124">
    <property type="entry name" value="HTH_ARAC_FAMILY_2"/>
    <property type="match status" value="1"/>
</dbReference>
<name>A0AAE3UHR7_9BACT</name>